<evidence type="ECO:0000313" key="2">
    <source>
        <dbReference type="Proteomes" id="UP000324800"/>
    </source>
</evidence>
<sequence>GDYRLRKPGMLYVEGIRSSDEKPI</sequence>
<proteinExistence type="predicted"/>
<protein>
    <submittedName>
        <fullName evidence="1">Uncharacterized protein</fullName>
    </submittedName>
</protein>
<reference evidence="1 2" key="1">
    <citation type="submission" date="2019-03" db="EMBL/GenBank/DDBJ databases">
        <title>Single cell metagenomics reveals metabolic interactions within the superorganism composed of flagellate Streblomastix strix and complex community of Bacteroidetes bacteria on its surface.</title>
        <authorList>
            <person name="Treitli S.C."/>
            <person name="Kolisko M."/>
            <person name="Husnik F."/>
            <person name="Keeling P."/>
            <person name="Hampl V."/>
        </authorList>
    </citation>
    <scope>NUCLEOTIDE SEQUENCE [LARGE SCALE GENOMIC DNA]</scope>
    <source>
        <strain evidence="1">ST1C</strain>
    </source>
</reference>
<dbReference type="Proteomes" id="UP000324800">
    <property type="component" value="Unassembled WGS sequence"/>
</dbReference>
<gene>
    <name evidence="1" type="ORF">EZS28_034855</name>
</gene>
<organism evidence="1 2">
    <name type="scientific">Streblomastix strix</name>
    <dbReference type="NCBI Taxonomy" id="222440"/>
    <lineage>
        <taxon>Eukaryota</taxon>
        <taxon>Metamonada</taxon>
        <taxon>Preaxostyla</taxon>
        <taxon>Oxymonadida</taxon>
        <taxon>Streblomastigidae</taxon>
        <taxon>Streblomastix</taxon>
    </lineage>
</organism>
<dbReference type="AlphaFoldDB" id="A0A5J4UFS1"/>
<feature type="non-terminal residue" evidence="1">
    <location>
        <position position="1"/>
    </location>
</feature>
<comment type="caution">
    <text evidence="1">The sequence shown here is derived from an EMBL/GenBank/DDBJ whole genome shotgun (WGS) entry which is preliminary data.</text>
</comment>
<evidence type="ECO:0000313" key="1">
    <source>
        <dbReference type="EMBL" id="KAA6369616.1"/>
    </source>
</evidence>
<dbReference type="EMBL" id="SNRW01016190">
    <property type="protein sequence ID" value="KAA6369616.1"/>
    <property type="molecule type" value="Genomic_DNA"/>
</dbReference>
<accession>A0A5J4UFS1</accession>
<name>A0A5J4UFS1_9EUKA</name>